<dbReference type="AlphaFoldDB" id="A0AAD4BY20"/>
<comment type="caution">
    <text evidence="1">The sequence shown here is derived from an EMBL/GenBank/DDBJ whole genome shotgun (WGS) entry which is preliminary data.</text>
</comment>
<name>A0AAD4BY20_BOLED</name>
<gene>
    <name evidence="1" type="ORF">L210DRAFT_3534361</name>
</gene>
<dbReference type="Proteomes" id="UP001194468">
    <property type="component" value="Unassembled WGS sequence"/>
</dbReference>
<dbReference type="EMBL" id="WHUW01000008">
    <property type="protein sequence ID" value="KAF8442903.1"/>
    <property type="molecule type" value="Genomic_DNA"/>
</dbReference>
<reference evidence="1" key="2">
    <citation type="journal article" date="2020" name="Nat. Commun.">
        <title>Large-scale genome sequencing of mycorrhizal fungi provides insights into the early evolution of symbiotic traits.</title>
        <authorList>
            <person name="Miyauchi S."/>
            <person name="Kiss E."/>
            <person name="Kuo A."/>
            <person name="Drula E."/>
            <person name="Kohler A."/>
            <person name="Sanchez-Garcia M."/>
            <person name="Morin E."/>
            <person name="Andreopoulos B."/>
            <person name="Barry K.W."/>
            <person name="Bonito G."/>
            <person name="Buee M."/>
            <person name="Carver A."/>
            <person name="Chen C."/>
            <person name="Cichocki N."/>
            <person name="Clum A."/>
            <person name="Culley D."/>
            <person name="Crous P.W."/>
            <person name="Fauchery L."/>
            <person name="Girlanda M."/>
            <person name="Hayes R.D."/>
            <person name="Keri Z."/>
            <person name="LaButti K."/>
            <person name="Lipzen A."/>
            <person name="Lombard V."/>
            <person name="Magnuson J."/>
            <person name="Maillard F."/>
            <person name="Murat C."/>
            <person name="Nolan M."/>
            <person name="Ohm R.A."/>
            <person name="Pangilinan J."/>
            <person name="Pereira M.F."/>
            <person name="Perotto S."/>
            <person name="Peter M."/>
            <person name="Pfister S."/>
            <person name="Riley R."/>
            <person name="Sitrit Y."/>
            <person name="Stielow J.B."/>
            <person name="Szollosi G."/>
            <person name="Zifcakova L."/>
            <person name="Stursova M."/>
            <person name="Spatafora J.W."/>
            <person name="Tedersoo L."/>
            <person name="Vaario L.M."/>
            <person name="Yamada A."/>
            <person name="Yan M."/>
            <person name="Wang P."/>
            <person name="Xu J."/>
            <person name="Bruns T."/>
            <person name="Baldrian P."/>
            <person name="Vilgalys R."/>
            <person name="Dunand C."/>
            <person name="Henrissat B."/>
            <person name="Grigoriev I.V."/>
            <person name="Hibbett D."/>
            <person name="Nagy L.G."/>
            <person name="Martin F.M."/>
        </authorList>
    </citation>
    <scope>NUCLEOTIDE SEQUENCE</scope>
    <source>
        <strain evidence="1">BED1</strain>
    </source>
</reference>
<sequence>MALSLSVQALPFVCPLHVYLSVFVHLRPWPPSPMSCPSVLSCPSASVPVCVHRLCLFLSMSMSVHFISSNMYHHHSFCLVFCP</sequence>
<evidence type="ECO:0000313" key="2">
    <source>
        <dbReference type="Proteomes" id="UP001194468"/>
    </source>
</evidence>
<organism evidence="1 2">
    <name type="scientific">Boletus edulis BED1</name>
    <dbReference type="NCBI Taxonomy" id="1328754"/>
    <lineage>
        <taxon>Eukaryota</taxon>
        <taxon>Fungi</taxon>
        <taxon>Dikarya</taxon>
        <taxon>Basidiomycota</taxon>
        <taxon>Agaricomycotina</taxon>
        <taxon>Agaricomycetes</taxon>
        <taxon>Agaricomycetidae</taxon>
        <taxon>Boletales</taxon>
        <taxon>Boletineae</taxon>
        <taxon>Boletaceae</taxon>
        <taxon>Boletoideae</taxon>
        <taxon>Boletus</taxon>
    </lineage>
</organism>
<keyword evidence="2" id="KW-1185">Reference proteome</keyword>
<evidence type="ECO:0000313" key="1">
    <source>
        <dbReference type="EMBL" id="KAF8442903.1"/>
    </source>
</evidence>
<proteinExistence type="predicted"/>
<reference evidence="1" key="1">
    <citation type="submission" date="2019-10" db="EMBL/GenBank/DDBJ databases">
        <authorList>
            <consortium name="DOE Joint Genome Institute"/>
            <person name="Kuo A."/>
            <person name="Miyauchi S."/>
            <person name="Kiss E."/>
            <person name="Drula E."/>
            <person name="Kohler A."/>
            <person name="Sanchez-Garcia M."/>
            <person name="Andreopoulos B."/>
            <person name="Barry K.W."/>
            <person name="Bonito G."/>
            <person name="Buee M."/>
            <person name="Carver A."/>
            <person name="Chen C."/>
            <person name="Cichocki N."/>
            <person name="Clum A."/>
            <person name="Culley D."/>
            <person name="Crous P.W."/>
            <person name="Fauchery L."/>
            <person name="Girlanda M."/>
            <person name="Hayes R."/>
            <person name="Keri Z."/>
            <person name="LaButti K."/>
            <person name="Lipzen A."/>
            <person name="Lombard V."/>
            <person name="Magnuson J."/>
            <person name="Maillard F."/>
            <person name="Morin E."/>
            <person name="Murat C."/>
            <person name="Nolan M."/>
            <person name="Ohm R."/>
            <person name="Pangilinan J."/>
            <person name="Pereira M."/>
            <person name="Perotto S."/>
            <person name="Peter M."/>
            <person name="Riley R."/>
            <person name="Sitrit Y."/>
            <person name="Stielow B."/>
            <person name="Szollosi G."/>
            <person name="Zifcakova L."/>
            <person name="Stursova M."/>
            <person name="Spatafora J.W."/>
            <person name="Tedersoo L."/>
            <person name="Vaario L.-M."/>
            <person name="Yamada A."/>
            <person name="Yan M."/>
            <person name="Wang P."/>
            <person name="Xu J."/>
            <person name="Bruns T."/>
            <person name="Baldrian P."/>
            <person name="Vilgalys R."/>
            <person name="Henrissat B."/>
            <person name="Grigoriev I.V."/>
            <person name="Hibbett D."/>
            <person name="Nagy L.G."/>
            <person name="Martin F.M."/>
        </authorList>
    </citation>
    <scope>NUCLEOTIDE SEQUENCE</scope>
    <source>
        <strain evidence="1">BED1</strain>
    </source>
</reference>
<accession>A0AAD4BY20</accession>
<protein>
    <submittedName>
        <fullName evidence="1">Uncharacterized protein</fullName>
    </submittedName>
</protein>